<keyword evidence="4" id="KW-1185">Reference proteome</keyword>
<proteinExistence type="predicted"/>
<keyword evidence="2" id="KW-1133">Transmembrane helix</keyword>
<evidence type="ECO:0000313" key="4">
    <source>
        <dbReference type="Proteomes" id="UP000503162"/>
    </source>
</evidence>
<accession>A0A6G8IMG4</accession>
<dbReference type="KEGG" id="hcz:G9Q37_20525"/>
<protein>
    <submittedName>
        <fullName evidence="3">Uncharacterized protein</fullName>
    </submittedName>
</protein>
<sequence>MQRLSHSRSPSPSRQPTGPGGAHGTTLPSAKPDLLTRWRFDPVCHTVLDATGLSISPAIFSGPAVADSDIAQLANEAHRYISTPPLLCPLRFDASRHVKQELDGQWAPDATAICADPRLDAADQREVFRWARAHAAPADDAIAQRRSERLLNCLTLGGGMVFAVVIFVGIVAALGQHNDRAPAGHYQFINRTEAQALLDELRALAPDHRLANATLDNYADWFDALPADWRMKAPLHTVDGAFAQWIANAAPALADVREALWLLALGIALQFAWPG</sequence>
<dbReference type="AlphaFoldDB" id="A0A6G8IMG4"/>
<evidence type="ECO:0000256" key="2">
    <source>
        <dbReference type="SAM" id="Phobius"/>
    </source>
</evidence>
<organism evidence="3 4">
    <name type="scientific">Hydrogenophaga crocea</name>
    <dbReference type="NCBI Taxonomy" id="2716225"/>
    <lineage>
        <taxon>Bacteria</taxon>
        <taxon>Pseudomonadati</taxon>
        <taxon>Pseudomonadota</taxon>
        <taxon>Betaproteobacteria</taxon>
        <taxon>Burkholderiales</taxon>
        <taxon>Comamonadaceae</taxon>
        <taxon>Hydrogenophaga</taxon>
    </lineage>
</organism>
<gene>
    <name evidence="3" type="ORF">G9Q37_20525</name>
</gene>
<feature type="compositionally biased region" description="Low complexity" evidence="1">
    <location>
        <begin position="1"/>
        <end position="17"/>
    </location>
</feature>
<feature type="region of interest" description="Disordered" evidence="1">
    <location>
        <begin position="1"/>
        <end position="29"/>
    </location>
</feature>
<reference evidence="3 4" key="1">
    <citation type="submission" date="2020-03" db="EMBL/GenBank/DDBJ databases">
        <title>Hydrogenophaga sp. nov. isolated from cyanobacterial mat.</title>
        <authorList>
            <person name="Thorat V."/>
            <person name="Kirdat K."/>
            <person name="Tiwarekar B."/>
            <person name="Costa E.D."/>
            <person name="Yadav A."/>
        </authorList>
    </citation>
    <scope>NUCLEOTIDE SEQUENCE [LARGE SCALE GENOMIC DNA]</scope>
    <source>
        <strain evidence="3 4">BA0156</strain>
    </source>
</reference>
<evidence type="ECO:0000256" key="1">
    <source>
        <dbReference type="SAM" id="MobiDB-lite"/>
    </source>
</evidence>
<keyword evidence="2" id="KW-0472">Membrane</keyword>
<feature type="transmembrane region" description="Helical" evidence="2">
    <location>
        <begin position="150"/>
        <end position="174"/>
    </location>
</feature>
<dbReference type="Proteomes" id="UP000503162">
    <property type="component" value="Chromosome"/>
</dbReference>
<keyword evidence="2" id="KW-0812">Transmembrane</keyword>
<evidence type="ECO:0000313" key="3">
    <source>
        <dbReference type="EMBL" id="QIM54374.1"/>
    </source>
</evidence>
<dbReference type="RefSeq" id="WP_166230282.1">
    <property type="nucleotide sequence ID" value="NZ_CP049989.1"/>
</dbReference>
<dbReference type="EMBL" id="CP049989">
    <property type="protein sequence ID" value="QIM54374.1"/>
    <property type="molecule type" value="Genomic_DNA"/>
</dbReference>
<name>A0A6G8IMG4_9BURK</name>